<keyword evidence="1" id="KW-0472">Membrane</keyword>
<name>A0A6C0BLL0_9ZZZZ</name>
<accession>A0A6C0BLL0</accession>
<keyword evidence="1" id="KW-1133">Transmembrane helix</keyword>
<sequence>MVDQICFRKDYFITFVVVAVALILWVLYKVYDKVLAISQISQLLQNDAPIPVSPPTPVSSPSQPPMTPQPVLPPYVPEVSIPSPISLPPVSLMPGRPPLITYRSHYGYGDPSYGEYQLVGYVHPEHHSERHPDQMFRLMGRQFTPSRFEYYVIHPLTDIKIPIHHKNDWELNTGDRVTVPGFKGHYIVFIYDMDRVIF</sequence>
<proteinExistence type="predicted"/>
<protein>
    <submittedName>
        <fullName evidence="2">Uncharacterized protein</fullName>
    </submittedName>
</protein>
<feature type="transmembrane region" description="Helical" evidence="1">
    <location>
        <begin position="12"/>
        <end position="31"/>
    </location>
</feature>
<dbReference type="AlphaFoldDB" id="A0A6C0BLL0"/>
<dbReference type="EMBL" id="MN739179">
    <property type="protein sequence ID" value="QHS92459.1"/>
    <property type="molecule type" value="Genomic_DNA"/>
</dbReference>
<evidence type="ECO:0000256" key="1">
    <source>
        <dbReference type="SAM" id="Phobius"/>
    </source>
</evidence>
<reference evidence="2" key="1">
    <citation type="journal article" date="2020" name="Nature">
        <title>Giant virus diversity and host interactions through global metagenomics.</title>
        <authorList>
            <person name="Schulz F."/>
            <person name="Roux S."/>
            <person name="Paez-Espino D."/>
            <person name="Jungbluth S."/>
            <person name="Walsh D.A."/>
            <person name="Denef V.J."/>
            <person name="McMahon K.D."/>
            <person name="Konstantinidis K.T."/>
            <person name="Eloe-Fadrosh E.A."/>
            <person name="Kyrpides N.C."/>
            <person name="Woyke T."/>
        </authorList>
    </citation>
    <scope>NUCLEOTIDE SEQUENCE</scope>
    <source>
        <strain evidence="2">GVMAG-M-3300014204-73</strain>
    </source>
</reference>
<organism evidence="2">
    <name type="scientific">viral metagenome</name>
    <dbReference type="NCBI Taxonomy" id="1070528"/>
    <lineage>
        <taxon>unclassified sequences</taxon>
        <taxon>metagenomes</taxon>
        <taxon>organismal metagenomes</taxon>
    </lineage>
</organism>
<keyword evidence="1" id="KW-0812">Transmembrane</keyword>
<evidence type="ECO:0000313" key="2">
    <source>
        <dbReference type="EMBL" id="QHS92459.1"/>
    </source>
</evidence>